<dbReference type="EMBL" id="LN554846">
    <property type="protein sequence ID" value="CED71190.1"/>
    <property type="molecule type" value="Genomic_DNA"/>
</dbReference>
<dbReference type="HOGENOM" id="CLU_059150_0_0_6"/>
<dbReference type="KEGG" id="awd:AWOD_I_1104"/>
<evidence type="ECO:0000313" key="2">
    <source>
        <dbReference type="EMBL" id="CED71190.1"/>
    </source>
</evidence>
<accession>A0A090ISA0</accession>
<gene>
    <name evidence="2" type="ORF">AWOD_I_1104</name>
</gene>
<feature type="signal peptide" evidence="1">
    <location>
        <begin position="1"/>
        <end position="21"/>
    </location>
</feature>
<dbReference type="AlphaFoldDB" id="A0A090ISA0"/>
<evidence type="ECO:0000256" key="1">
    <source>
        <dbReference type="SAM" id="SignalP"/>
    </source>
</evidence>
<dbReference type="STRING" id="80852.AWOD_I_1104"/>
<dbReference type="PATRIC" id="fig|80852.17.peg.1131"/>
<dbReference type="SUPFAM" id="SSF56935">
    <property type="entry name" value="Porins"/>
    <property type="match status" value="1"/>
</dbReference>
<name>A0A090ISA0_9GAMM</name>
<proteinExistence type="predicted"/>
<feature type="chain" id="PRO_5001857969" evidence="1">
    <location>
        <begin position="22"/>
        <end position="398"/>
    </location>
</feature>
<sequence>MKKVFTRFVPFLLFSSLSSYAQIPGLTPEKSWDLNGYVKYMATSTIPNSGEAIFDNIVHQRFNFEYRFNDQLRVNLGMRNRLLFGDSAEYSSYGDFISYDPGYVDLSKNWIDKEGMVGNSQFDRAYLNWNKNDWQFRAGRFRINWGMTTVWNPNDIFNSYSIYDFDYEERPGTDAIMVTKRLGFASSIDVVFNPNSDRELNSYAARYLFNHQGWDMQVLLGKSHLDYVIGAGFAGDIYGAGLRGEFSWFEPTQDSYQSQNSTQQEELIASSVSSVEMDYRFDGTQNWVIQGSLMYISEPQDTGNAMAYLNLPLSARTLSFTHWTWYSSLGVDISPLSRFTFMNSYYGDGSYFVGVNQTYSLADDWELLGVAQYFDGKNNSVFGESPSTLLYAQIKWSF</sequence>
<evidence type="ECO:0000313" key="3">
    <source>
        <dbReference type="Proteomes" id="UP000032427"/>
    </source>
</evidence>
<organism evidence="2 3">
    <name type="scientific">Aliivibrio wodanis</name>
    <dbReference type="NCBI Taxonomy" id="80852"/>
    <lineage>
        <taxon>Bacteria</taxon>
        <taxon>Pseudomonadati</taxon>
        <taxon>Pseudomonadota</taxon>
        <taxon>Gammaproteobacteria</taxon>
        <taxon>Vibrionales</taxon>
        <taxon>Vibrionaceae</taxon>
        <taxon>Aliivibrio</taxon>
    </lineage>
</organism>
<keyword evidence="3" id="KW-1185">Reference proteome</keyword>
<dbReference type="Proteomes" id="UP000032427">
    <property type="component" value="Chromosome 1"/>
</dbReference>
<protein>
    <submittedName>
        <fullName evidence="2">Putative exported protein</fullName>
    </submittedName>
</protein>
<keyword evidence="1" id="KW-0732">Signal</keyword>
<reference evidence="3" key="1">
    <citation type="submission" date="2014-09" db="EMBL/GenBank/DDBJ databases">
        <authorList>
            <person name="Hjerde E."/>
        </authorList>
    </citation>
    <scope>NUCLEOTIDE SEQUENCE [LARGE SCALE GENOMIC DNA]</scope>
    <source>
        <strain evidence="3">06/09/139</strain>
    </source>
</reference>